<accession>A0A9P5S9A6</accession>
<keyword evidence="2" id="KW-1185">Reference proteome</keyword>
<organism evidence="1 2">
    <name type="scientific">Podila minutissima</name>
    <dbReference type="NCBI Taxonomy" id="64525"/>
    <lineage>
        <taxon>Eukaryota</taxon>
        <taxon>Fungi</taxon>
        <taxon>Fungi incertae sedis</taxon>
        <taxon>Mucoromycota</taxon>
        <taxon>Mortierellomycotina</taxon>
        <taxon>Mortierellomycetes</taxon>
        <taxon>Mortierellales</taxon>
        <taxon>Mortierellaceae</taxon>
        <taxon>Podila</taxon>
    </lineage>
</organism>
<reference evidence="1" key="1">
    <citation type="journal article" date="2020" name="Fungal Divers.">
        <title>Resolving the Mortierellaceae phylogeny through synthesis of multi-gene phylogenetics and phylogenomics.</title>
        <authorList>
            <person name="Vandepol N."/>
            <person name="Liber J."/>
            <person name="Desiro A."/>
            <person name="Na H."/>
            <person name="Kennedy M."/>
            <person name="Barry K."/>
            <person name="Grigoriev I.V."/>
            <person name="Miller A.N."/>
            <person name="O'Donnell K."/>
            <person name="Stajich J.E."/>
            <person name="Bonito G."/>
        </authorList>
    </citation>
    <scope>NUCLEOTIDE SEQUENCE</scope>
    <source>
        <strain evidence="1">NVP1</strain>
    </source>
</reference>
<sequence length="243" mass="26865">YHCLATRKPYSMTVTKFNLTVKSTSKDVERLMIILNPSLIAPTGKIYETYYPVAWNVLEFTSNKGGERTPQPGIVKFEVSLTAILQKIINGNVIQTGSYQQVHEGGDVFEIQLDEDLPDLVKSKERREDFTATIYNTQQDPYHVGLGDKDGNSYLTMQAKSGIAIGFKYTPEFAVVPIGKTVQGSKFTTGTALKPWFSFMLDDVTDNAPSFTYDGMNLTNLSGISVTNHSAIEPVFGSGPKEL</sequence>
<proteinExistence type="predicted"/>
<evidence type="ECO:0000313" key="1">
    <source>
        <dbReference type="EMBL" id="KAF9321997.1"/>
    </source>
</evidence>
<feature type="non-terminal residue" evidence="1">
    <location>
        <position position="1"/>
    </location>
</feature>
<dbReference type="EMBL" id="JAAAUY010001592">
    <property type="protein sequence ID" value="KAF9321997.1"/>
    <property type="molecule type" value="Genomic_DNA"/>
</dbReference>
<dbReference type="AlphaFoldDB" id="A0A9P5S9A6"/>
<gene>
    <name evidence="1" type="ORF">BG006_002501</name>
</gene>
<protein>
    <recommendedName>
        <fullName evidence="3">Capsid protein</fullName>
    </recommendedName>
</protein>
<evidence type="ECO:0008006" key="3">
    <source>
        <dbReference type="Google" id="ProtNLM"/>
    </source>
</evidence>
<dbReference type="Proteomes" id="UP000696485">
    <property type="component" value="Unassembled WGS sequence"/>
</dbReference>
<evidence type="ECO:0000313" key="2">
    <source>
        <dbReference type="Proteomes" id="UP000696485"/>
    </source>
</evidence>
<name>A0A9P5S9A6_9FUNG</name>
<comment type="caution">
    <text evidence="1">The sequence shown here is derived from an EMBL/GenBank/DDBJ whole genome shotgun (WGS) entry which is preliminary data.</text>
</comment>